<keyword evidence="3 6" id="KW-0812">Transmembrane</keyword>
<evidence type="ECO:0000256" key="3">
    <source>
        <dbReference type="ARBA" id="ARBA00022692"/>
    </source>
</evidence>
<name>A0ABV2BN24_9BURK</name>
<sequence>MSEFQLRNAAQDGDINLVQLVQGLWEGRIILFGCLLAGLVFSAIYALTAKEQWTSVAYVSSPRVEQISTYLDQRRAMARVTGNQSIDPSALSALLFNTFVAQAAISRNQWAYLSDTEYYNLQKTEDPKDDHILLLDLVDQLKIKAPNIDEIAPYYKFSFSAHTAEQAQEVLTGYLSWINKLAFDQVDKEFNDQLNAQILSRQTDLNNIEFKLSTDRQHSIDNLKTALHTAKLAGITDYVVARQTGGSTIIDLSDSRRLFMLGEKYLSAELETWENTPIIYPPNYYEIKRELEQLEPLRNYKVDAISYFTQRAPTLPLKRDKPQRVLIVILGSMFGAMVGILWILCREAFRQKNPGMTTKSRLLRASQIEQEKITKIA</sequence>
<evidence type="ECO:0000256" key="6">
    <source>
        <dbReference type="SAM" id="Phobius"/>
    </source>
</evidence>
<gene>
    <name evidence="8" type="ORF">ABU900_16650</name>
</gene>
<evidence type="ECO:0000313" key="9">
    <source>
        <dbReference type="Proteomes" id="UP001437419"/>
    </source>
</evidence>
<dbReference type="InterPro" id="IPR003856">
    <property type="entry name" value="LPS_length_determ_N"/>
</dbReference>
<evidence type="ECO:0000259" key="7">
    <source>
        <dbReference type="Pfam" id="PF02706"/>
    </source>
</evidence>
<dbReference type="PANTHER" id="PTHR32309:SF13">
    <property type="entry name" value="FERRIC ENTEROBACTIN TRANSPORT PROTEIN FEPE"/>
    <property type="match status" value="1"/>
</dbReference>
<keyword evidence="5 6" id="KW-0472">Membrane</keyword>
<dbReference type="Proteomes" id="UP001437419">
    <property type="component" value="Unassembled WGS sequence"/>
</dbReference>
<comment type="subcellular location">
    <subcellularLocation>
        <location evidence="1">Cell membrane</location>
        <topology evidence="1">Multi-pass membrane protein</topology>
    </subcellularLocation>
</comment>
<feature type="domain" description="Polysaccharide chain length determinant N-terminal" evidence="7">
    <location>
        <begin position="14"/>
        <end position="67"/>
    </location>
</feature>
<keyword evidence="2" id="KW-1003">Cell membrane</keyword>
<dbReference type="InterPro" id="IPR050445">
    <property type="entry name" value="Bact_polysacc_biosynth/exp"/>
</dbReference>
<evidence type="ECO:0000256" key="4">
    <source>
        <dbReference type="ARBA" id="ARBA00022989"/>
    </source>
</evidence>
<accession>A0ABV2BN24</accession>
<keyword evidence="9" id="KW-1185">Reference proteome</keyword>
<dbReference type="EMBL" id="JBEUDR010000005">
    <property type="protein sequence ID" value="MES5326036.1"/>
    <property type="molecule type" value="Genomic_DNA"/>
</dbReference>
<dbReference type="Pfam" id="PF02706">
    <property type="entry name" value="Wzz"/>
    <property type="match status" value="1"/>
</dbReference>
<organism evidence="8 9">
    <name type="scientific">Alcaligenes phenolicus</name>
    <dbReference type="NCBI Taxonomy" id="232846"/>
    <lineage>
        <taxon>Bacteria</taxon>
        <taxon>Pseudomonadati</taxon>
        <taxon>Pseudomonadota</taxon>
        <taxon>Betaproteobacteria</taxon>
        <taxon>Burkholderiales</taxon>
        <taxon>Alcaligenaceae</taxon>
        <taxon>Alcaligenes</taxon>
    </lineage>
</organism>
<proteinExistence type="predicted"/>
<evidence type="ECO:0000256" key="5">
    <source>
        <dbReference type="ARBA" id="ARBA00023136"/>
    </source>
</evidence>
<protein>
    <submittedName>
        <fullName evidence="8">Wzz/FepE/Etk N-terminal domain-containing protein</fullName>
    </submittedName>
</protein>
<evidence type="ECO:0000256" key="1">
    <source>
        <dbReference type="ARBA" id="ARBA00004651"/>
    </source>
</evidence>
<comment type="caution">
    <text evidence="8">The sequence shown here is derived from an EMBL/GenBank/DDBJ whole genome shotgun (WGS) entry which is preliminary data.</text>
</comment>
<keyword evidence="4 6" id="KW-1133">Transmembrane helix</keyword>
<dbReference type="SUPFAM" id="SSF160355">
    <property type="entry name" value="Bacterial polysaccharide co-polymerase-like"/>
    <property type="match status" value="1"/>
</dbReference>
<reference evidence="8 9" key="1">
    <citation type="submission" date="2024-06" db="EMBL/GenBank/DDBJ databases">
        <title>Alcaligenes phenolicus JC896.</title>
        <authorList>
            <person name="Venkata Ramana C."/>
            <person name="Sasikala C."/>
            <person name="Mahima D."/>
        </authorList>
    </citation>
    <scope>NUCLEOTIDE SEQUENCE [LARGE SCALE GENOMIC DNA]</scope>
    <source>
        <strain evidence="8 9">JC896</strain>
    </source>
</reference>
<dbReference type="RefSeq" id="WP_083054915.1">
    <property type="nucleotide sequence ID" value="NZ_JBEUDR010000005.1"/>
</dbReference>
<dbReference type="Gene3D" id="3.30.1890.10">
    <property type="entry name" value="FepE-like"/>
    <property type="match status" value="1"/>
</dbReference>
<feature type="transmembrane region" description="Helical" evidence="6">
    <location>
        <begin position="325"/>
        <end position="344"/>
    </location>
</feature>
<dbReference type="PANTHER" id="PTHR32309">
    <property type="entry name" value="TYROSINE-PROTEIN KINASE"/>
    <property type="match status" value="1"/>
</dbReference>
<feature type="transmembrane region" description="Helical" evidence="6">
    <location>
        <begin position="29"/>
        <end position="48"/>
    </location>
</feature>
<evidence type="ECO:0000313" key="8">
    <source>
        <dbReference type="EMBL" id="MES5326036.1"/>
    </source>
</evidence>
<evidence type="ECO:0000256" key="2">
    <source>
        <dbReference type="ARBA" id="ARBA00022475"/>
    </source>
</evidence>